<comment type="caution">
    <text evidence="7">The sequence shown here is derived from an EMBL/GenBank/DDBJ whole genome shotgun (WGS) entry which is preliminary data.</text>
</comment>
<gene>
    <name evidence="7" type="ORF">LAWI1_G003911</name>
</gene>
<evidence type="ECO:0000256" key="4">
    <source>
        <dbReference type="ARBA" id="ARBA00023125"/>
    </source>
</evidence>
<evidence type="ECO:0000313" key="8">
    <source>
        <dbReference type="Proteomes" id="UP000315522"/>
    </source>
</evidence>
<evidence type="ECO:0000256" key="3">
    <source>
        <dbReference type="ARBA" id="ARBA00023015"/>
    </source>
</evidence>
<dbReference type="Proteomes" id="UP000315522">
    <property type="component" value="Unassembled WGS sequence"/>
</dbReference>
<evidence type="ECO:0000313" key="7">
    <source>
        <dbReference type="EMBL" id="TVY91193.1"/>
    </source>
</evidence>
<keyword evidence="3" id="KW-0805">Transcription regulation</keyword>
<dbReference type="PANTHER" id="PTHR36206">
    <property type="entry name" value="ASPERCRYPTIN BIOSYNTHESIS CLUSTER-SPECIFIC TRANSCRIPTION REGULATOR ATNN-RELATED"/>
    <property type="match status" value="1"/>
</dbReference>
<dbReference type="GO" id="GO:0003677">
    <property type="term" value="F:DNA binding"/>
    <property type="evidence" value="ECO:0007669"/>
    <property type="project" value="UniProtKB-KW"/>
</dbReference>
<reference evidence="7 8" key="1">
    <citation type="submission" date="2018-05" db="EMBL/GenBank/DDBJ databases">
        <title>Genome sequencing and assembly of the regulated plant pathogen Lachnellula willkommii and related sister species for the development of diagnostic species identification markers.</title>
        <authorList>
            <person name="Giroux E."/>
            <person name="Bilodeau G."/>
        </authorList>
    </citation>
    <scope>NUCLEOTIDE SEQUENCE [LARGE SCALE GENOMIC DNA]</scope>
    <source>
        <strain evidence="7 8">CBS 172.35</strain>
    </source>
</reference>
<keyword evidence="2" id="KW-0862">Zinc</keyword>
<dbReference type="InterPro" id="IPR052360">
    <property type="entry name" value="Transcr_Regulatory_Proteins"/>
</dbReference>
<keyword evidence="8" id="KW-1185">Reference proteome</keyword>
<keyword evidence="6" id="KW-0539">Nucleus</keyword>
<dbReference type="GO" id="GO:0046872">
    <property type="term" value="F:metal ion binding"/>
    <property type="evidence" value="ECO:0007669"/>
    <property type="project" value="UniProtKB-KW"/>
</dbReference>
<accession>A0A559ME25</accession>
<evidence type="ECO:0000256" key="2">
    <source>
        <dbReference type="ARBA" id="ARBA00022833"/>
    </source>
</evidence>
<proteinExistence type="predicted"/>
<dbReference type="EMBL" id="QGML01000620">
    <property type="protein sequence ID" value="TVY91193.1"/>
    <property type="molecule type" value="Genomic_DNA"/>
</dbReference>
<name>A0A559ME25_9HELO</name>
<dbReference type="AlphaFoldDB" id="A0A559ME25"/>
<evidence type="ECO:0000256" key="1">
    <source>
        <dbReference type="ARBA" id="ARBA00022723"/>
    </source>
</evidence>
<evidence type="ECO:0000256" key="5">
    <source>
        <dbReference type="ARBA" id="ARBA00023163"/>
    </source>
</evidence>
<keyword evidence="5" id="KW-0804">Transcription</keyword>
<evidence type="ECO:0008006" key="9">
    <source>
        <dbReference type="Google" id="ProtNLM"/>
    </source>
</evidence>
<keyword evidence="1" id="KW-0479">Metal-binding</keyword>
<evidence type="ECO:0000256" key="6">
    <source>
        <dbReference type="ARBA" id="ARBA00023242"/>
    </source>
</evidence>
<organism evidence="7 8">
    <name type="scientific">Lachnellula willkommii</name>
    <dbReference type="NCBI Taxonomy" id="215461"/>
    <lineage>
        <taxon>Eukaryota</taxon>
        <taxon>Fungi</taxon>
        <taxon>Dikarya</taxon>
        <taxon>Ascomycota</taxon>
        <taxon>Pezizomycotina</taxon>
        <taxon>Leotiomycetes</taxon>
        <taxon>Helotiales</taxon>
        <taxon>Lachnaceae</taxon>
        <taxon>Lachnellula</taxon>
    </lineage>
</organism>
<sequence length="490" mass="55973">MEPTKPQKDPGFQNFGNEDEFRCFCLYREEVAPQLSYFNQSIWQTLLLQAGQDQDFVRHAIIAIGGLRRSTKLKGLERTGEENSSDLNAASLYEFALLHYDQFLAGIKTHIAVGTRDQGRRLAMISCLLVVCIESMQLHHQNALLHSQQGFKLIEELKIDNGTPDSNNRGGISSPAPSVIEDELLQQFDRMELQVLALYDTRTGEKHQLLKDEGNLSVKNMPEAFMNIKDARRYLELIMRRAFHFMAYAHAEKSALLNFREVLEDASAFDNPVETSRALDIPDGLQVQQEMYAAENRDWNKAFEPLFRSSLKDINHMDAFQVLMMKVHSLNTTMRLNSHLSATELIWDSFTPQMETLIGMCRTILNHPHADIVFGEGVFTFDMGLIYPLLTPAINCRDRRLRRDALDLLCTRPWREAQWMSLVCADVARFKLETEEDGVETDHIPEWARVRLTGVDVTEKEWKGTLHGIRGVGDSAVHIQSVRNWSGMGD</sequence>
<protein>
    <recommendedName>
        <fullName evidence="9">C6 zinc finger domain protein</fullName>
    </recommendedName>
</protein>
<dbReference type="PANTHER" id="PTHR36206:SF4">
    <property type="entry name" value="HYPOTHETICAL CONSERVED PROTEIN (EUROFUNG)-RELATED"/>
    <property type="match status" value="1"/>
</dbReference>
<keyword evidence="4" id="KW-0238">DNA-binding</keyword>